<dbReference type="AlphaFoldDB" id="A0A2H3JK96"/>
<organism evidence="1 2">
    <name type="scientific">Wolfiporia cocos (strain MD-104)</name>
    <name type="common">Brown rot fungus</name>
    <dbReference type="NCBI Taxonomy" id="742152"/>
    <lineage>
        <taxon>Eukaryota</taxon>
        <taxon>Fungi</taxon>
        <taxon>Dikarya</taxon>
        <taxon>Basidiomycota</taxon>
        <taxon>Agaricomycotina</taxon>
        <taxon>Agaricomycetes</taxon>
        <taxon>Polyporales</taxon>
        <taxon>Phaeolaceae</taxon>
        <taxon>Wolfiporia</taxon>
    </lineage>
</organism>
<dbReference type="OrthoDB" id="5122891at2759"/>
<keyword evidence="2" id="KW-1185">Reference proteome</keyword>
<accession>A0A2H3JK96</accession>
<evidence type="ECO:0000313" key="1">
    <source>
        <dbReference type="EMBL" id="PCH42281.1"/>
    </source>
</evidence>
<sequence>MVFSIMGLFGVSLNPKAFHADDRIGATVALAKEILRQGKSASWLGISFHLPPCRQLSTFPDFPQTSVAGTARIMTHAGPQEVQKLVAVDYPNRAALPVSLPQGTMSDDGYLKFTCKAAPVKALLYSQKHEFPHADISVAFPLLDVKRVLTKRESSKWVPPNGEDGSTFTAADKTVWQLLDKNDASQSASNVPHKFAILLGWFDKYLPGQTAAIDRNIKLMVVEEHVPGRFHAVAGASLHHKLKTQVMQWQEYRFNVGGPEPLQADSSMLRASNYLLQDERTDHSDCEEHSERPARGILPEAFLYKRNAKYDPKKGFYWIEFKNVMVDPQSFTDDPEHLRSELLAWNTWLKPETVVATRYIQPISQPKNNRGAFKTVTVILRLTGLLHPMEDITTLYEVGLFIHGGRYRLTDFEDQSFVQFG</sequence>
<dbReference type="STRING" id="742152.A0A2H3JK96"/>
<gene>
    <name evidence="1" type="ORF">WOLCODRAFT_17604</name>
</gene>
<evidence type="ECO:0000313" key="2">
    <source>
        <dbReference type="Proteomes" id="UP000218811"/>
    </source>
</evidence>
<protein>
    <submittedName>
        <fullName evidence="1">Uncharacterized protein</fullName>
    </submittedName>
</protein>
<reference evidence="1 2" key="1">
    <citation type="journal article" date="2012" name="Science">
        <title>The Paleozoic origin of enzymatic lignin decomposition reconstructed from 31 fungal genomes.</title>
        <authorList>
            <person name="Floudas D."/>
            <person name="Binder M."/>
            <person name="Riley R."/>
            <person name="Barry K."/>
            <person name="Blanchette R.A."/>
            <person name="Henrissat B."/>
            <person name="Martinez A.T."/>
            <person name="Otillar R."/>
            <person name="Spatafora J.W."/>
            <person name="Yadav J.S."/>
            <person name="Aerts A."/>
            <person name="Benoit I."/>
            <person name="Boyd A."/>
            <person name="Carlson A."/>
            <person name="Copeland A."/>
            <person name="Coutinho P.M."/>
            <person name="de Vries R.P."/>
            <person name="Ferreira P."/>
            <person name="Findley K."/>
            <person name="Foster B."/>
            <person name="Gaskell J."/>
            <person name="Glotzer D."/>
            <person name="Gorecki P."/>
            <person name="Heitman J."/>
            <person name="Hesse C."/>
            <person name="Hori C."/>
            <person name="Igarashi K."/>
            <person name="Jurgens J.A."/>
            <person name="Kallen N."/>
            <person name="Kersten P."/>
            <person name="Kohler A."/>
            <person name="Kuees U."/>
            <person name="Kumar T.K.A."/>
            <person name="Kuo A."/>
            <person name="LaButti K."/>
            <person name="Larrondo L.F."/>
            <person name="Lindquist E."/>
            <person name="Ling A."/>
            <person name="Lombard V."/>
            <person name="Lucas S."/>
            <person name="Lundell T."/>
            <person name="Martin R."/>
            <person name="McLaughlin D.J."/>
            <person name="Morgenstern I."/>
            <person name="Morin E."/>
            <person name="Murat C."/>
            <person name="Nagy L.G."/>
            <person name="Nolan M."/>
            <person name="Ohm R.A."/>
            <person name="Patyshakuliyeva A."/>
            <person name="Rokas A."/>
            <person name="Ruiz-Duenas F.J."/>
            <person name="Sabat G."/>
            <person name="Salamov A."/>
            <person name="Samejima M."/>
            <person name="Schmutz J."/>
            <person name="Slot J.C."/>
            <person name="St John F."/>
            <person name="Stenlid J."/>
            <person name="Sun H."/>
            <person name="Sun S."/>
            <person name="Syed K."/>
            <person name="Tsang A."/>
            <person name="Wiebenga A."/>
            <person name="Young D."/>
            <person name="Pisabarro A."/>
            <person name="Eastwood D.C."/>
            <person name="Martin F."/>
            <person name="Cullen D."/>
            <person name="Grigoriev I.V."/>
            <person name="Hibbett D.S."/>
        </authorList>
    </citation>
    <scope>NUCLEOTIDE SEQUENCE [LARGE SCALE GENOMIC DNA]</scope>
    <source>
        <strain evidence="1 2">MD-104</strain>
    </source>
</reference>
<dbReference type="Proteomes" id="UP000218811">
    <property type="component" value="Unassembled WGS sequence"/>
</dbReference>
<name>A0A2H3JK96_WOLCO</name>
<proteinExistence type="predicted"/>
<dbReference type="EMBL" id="KB468124">
    <property type="protein sequence ID" value="PCH42281.1"/>
    <property type="molecule type" value="Genomic_DNA"/>
</dbReference>